<evidence type="ECO:0000256" key="6">
    <source>
        <dbReference type="SAM" id="Phobius"/>
    </source>
</evidence>
<feature type="transmembrane region" description="Helical" evidence="6">
    <location>
        <begin position="154"/>
        <end position="174"/>
    </location>
</feature>
<keyword evidence="9" id="KW-1185">Reference proteome</keyword>
<dbReference type="PANTHER" id="PTHR23501">
    <property type="entry name" value="MAJOR FACILITATOR SUPERFAMILY"/>
    <property type="match status" value="1"/>
</dbReference>
<gene>
    <name evidence="8" type="ORF">DD235_13680</name>
</gene>
<proteinExistence type="predicted"/>
<feature type="transmembrane region" description="Helical" evidence="6">
    <location>
        <begin position="222"/>
        <end position="241"/>
    </location>
</feature>
<dbReference type="InterPro" id="IPR020846">
    <property type="entry name" value="MFS_dom"/>
</dbReference>
<dbReference type="EMBL" id="QETA01000006">
    <property type="protein sequence ID" value="PWF21843.1"/>
    <property type="molecule type" value="Genomic_DNA"/>
</dbReference>
<dbReference type="PANTHER" id="PTHR23501:SF191">
    <property type="entry name" value="VACUOLAR BASIC AMINO ACID TRANSPORTER 4"/>
    <property type="match status" value="1"/>
</dbReference>
<feature type="transmembrane region" description="Helical" evidence="6">
    <location>
        <begin position="294"/>
        <end position="315"/>
    </location>
</feature>
<dbReference type="PROSITE" id="PS50850">
    <property type="entry name" value="MFS"/>
    <property type="match status" value="1"/>
</dbReference>
<dbReference type="GO" id="GO:0012505">
    <property type="term" value="C:endomembrane system"/>
    <property type="evidence" value="ECO:0007669"/>
    <property type="project" value="UniProtKB-SubCell"/>
</dbReference>
<protein>
    <submittedName>
        <fullName evidence="8">MFS transporter</fullName>
    </submittedName>
</protein>
<name>A0A2V1JX98_9BURK</name>
<feature type="transmembrane region" description="Helical" evidence="6">
    <location>
        <begin position="126"/>
        <end position="148"/>
    </location>
</feature>
<feature type="transmembrane region" description="Helical" evidence="6">
    <location>
        <begin position="351"/>
        <end position="376"/>
    </location>
</feature>
<evidence type="ECO:0000256" key="1">
    <source>
        <dbReference type="ARBA" id="ARBA00004127"/>
    </source>
</evidence>
<feature type="transmembrane region" description="Helical" evidence="6">
    <location>
        <begin position="92"/>
        <end position="114"/>
    </location>
</feature>
<dbReference type="InterPro" id="IPR036259">
    <property type="entry name" value="MFS_trans_sf"/>
</dbReference>
<accession>A0A2V1JX98</accession>
<dbReference type="GO" id="GO:0022857">
    <property type="term" value="F:transmembrane transporter activity"/>
    <property type="evidence" value="ECO:0007669"/>
    <property type="project" value="InterPro"/>
</dbReference>
<dbReference type="Pfam" id="PF07690">
    <property type="entry name" value="MFS_1"/>
    <property type="match status" value="1"/>
</dbReference>
<feature type="transmembrane region" description="Helical" evidence="6">
    <location>
        <begin position="37"/>
        <end position="55"/>
    </location>
</feature>
<reference evidence="9" key="1">
    <citation type="submission" date="2018-05" db="EMBL/GenBank/DDBJ databases">
        <authorList>
            <person name="Li Y."/>
        </authorList>
    </citation>
    <scope>NUCLEOTIDE SEQUENCE [LARGE SCALE GENOMIC DNA]</scope>
    <source>
        <strain evidence="9">3d-2-2</strain>
    </source>
</reference>
<keyword evidence="3 6" id="KW-0812">Transmembrane</keyword>
<feature type="transmembrane region" description="Helical" evidence="6">
    <location>
        <begin position="67"/>
        <end position="86"/>
    </location>
</feature>
<evidence type="ECO:0000259" key="7">
    <source>
        <dbReference type="PROSITE" id="PS50850"/>
    </source>
</evidence>
<feature type="transmembrane region" description="Helical" evidence="6">
    <location>
        <begin position="262"/>
        <end position="282"/>
    </location>
</feature>
<dbReference type="InterPro" id="IPR011701">
    <property type="entry name" value="MFS"/>
</dbReference>
<dbReference type="GO" id="GO:0005886">
    <property type="term" value="C:plasma membrane"/>
    <property type="evidence" value="ECO:0007669"/>
    <property type="project" value="TreeGrafter"/>
</dbReference>
<feature type="transmembrane region" description="Helical" evidence="6">
    <location>
        <begin position="195"/>
        <end position="216"/>
    </location>
</feature>
<dbReference type="AlphaFoldDB" id="A0A2V1JX98"/>
<feature type="domain" description="Major facilitator superfamily (MFS) profile" evidence="7">
    <location>
        <begin position="2"/>
        <end position="448"/>
    </location>
</feature>
<comment type="subcellular location">
    <subcellularLocation>
        <location evidence="1">Endomembrane system</location>
        <topology evidence="1">Multi-pass membrane protein</topology>
    </subcellularLocation>
</comment>
<feature type="transmembrane region" description="Helical" evidence="6">
    <location>
        <begin position="327"/>
        <end position="345"/>
    </location>
</feature>
<organism evidence="8 9">
    <name type="scientific">Corticimicrobacter populi</name>
    <dbReference type="NCBI Taxonomy" id="2175229"/>
    <lineage>
        <taxon>Bacteria</taxon>
        <taxon>Pseudomonadati</taxon>
        <taxon>Pseudomonadota</taxon>
        <taxon>Betaproteobacteria</taxon>
        <taxon>Burkholderiales</taxon>
        <taxon>Alcaligenaceae</taxon>
        <taxon>Corticimicrobacter</taxon>
    </lineage>
</organism>
<keyword evidence="4 6" id="KW-1133">Transmembrane helix</keyword>
<evidence type="ECO:0000256" key="3">
    <source>
        <dbReference type="ARBA" id="ARBA00022692"/>
    </source>
</evidence>
<keyword evidence="5 6" id="KW-0472">Membrane</keyword>
<dbReference type="Gene3D" id="1.20.1720.10">
    <property type="entry name" value="Multidrug resistance protein D"/>
    <property type="match status" value="1"/>
</dbReference>
<evidence type="ECO:0000256" key="5">
    <source>
        <dbReference type="ARBA" id="ARBA00023136"/>
    </source>
</evidence>
<sequence>MAMLGVSATLVLAAFDSTIIATMLPRVAEALDGMDLYAWVGTGYMLSTSIAILIFGRLGDMYGRQRLMLASVVILALGGLLCATAQNMAQLVLWRALQGVGGGMMIATAFAAPADLFPDTGQRVRWMAMLSAAYAVASGIGPFMGGAITEALGWRATFLLVTPLTALAAFVLLFRFFPDFRPRHDPERRIDWRGAGLLALALGAPLAALELGLAPGEHSHPWLALILLTCGLAALAVLIPLERRLAWPIFPLRILALRQTRLLTLVSVYVGATMFILIYYSPLLLQQALGYEPGASGLLITPLVVAIPIGSIINGRIFPRQTEPQRLLVFGSLLLAAGCLMTLFIGQGSPIAYILLAFFVSGLGLGFLLPNLTLIMQMLSDRRDIGLGSALVQTARSTGSAVGVTVLGLVIARLTIESGIRTGLACCIALALLCAWTSTRIKMKNLPD</sequence>
<evidence type="ECO:0000313" key="8">
    <source>
        <dbReference type="EMBL" id="PWF21843.1"/>
    </source>
</evidence>
<evidence type="ECO:0000313" key="9">
    <source>
        <dbReference type="Proteomes" id="UP000245212"/>
    </source>
</evidence>
<keyword evidence="2" id="KW-0813">Transport</keyword>
<evidence type="ECO:0000256" key="2">
    <source>
        <dbReference type="ARBA" id="ARBA00022448"/>
    </source>
</evidence>
<dbReference type="SUPFAM" id="SSF103473">
    <property type="entry name" value="MFS general substrate transporter"/>
    <property type="match status" value="1"/>
</dbReference>
<dbReference type="Proteomes" id="UP000245212">
    <property type="component" value="Unassembled WGS sequence"/>
</dbReference>
<evidence type="ECO:0000256" key="4">
    <source>
        <dbReference type="ARBA" id="ARBA00022989"/>
    </source>
</evidence>
<dbReference type="Gene3D" id="1.20.1250.20">
    <property type="entry name" value="MFS general substrate transporter like domains"/>
    <property type="match status" value="1"/>
</dbReference>
<comment type="caution">
    <text evidence="8">The sequence shown here is derived from an EMBL/GenBank/DDBJ whole genome shotgun (WGS) entry which is preliminary data.</text>
</comment>